<keyword evidence="2" id="KW-0812">Transmembrane</keyword>
<dbReference type="HOGENOM" id="CLU_1639987_0_0_2"/>
<keyword evidence="4" id="KW-1185">Reference proteome</keyword>
<gene>
    <name evidence="3" type="ordered locus">Mfer_0549</name>
</gene>
<evidence type="ECO:0000256" key="2">
    <source>
        <dbReference type="SAM" id="Phobius"/>
    </source>
</evidence>
<evidence type="ECO:0000313" key="3">
    <source>
        <dbReference type="EMBL" id="ADP77349.1"/>
    </source>
</evidence>
<organism evidence="3 4">
    <name type="scientific">Methanothermus fervidus (strain ATCC 43054 / DSM 2088 / JCM 10308 / V24 S)</name>
    <dbReference type="NCBI Taxonomy" id="523846"/>
    <lineage>
        <taxon>Archaea</taxon>
        <taxon>Methanobacteriati</taxon>
        <taxon>Methanobacteriota</taxon>
        <taxon>Methanomada group</taxon>
        <taxon>Methanobacteria</taxon>
        <taxon>Methanobacteriales</taxon>
        <taxon>Methanothermaceae</taxon>
        <taxon>Methanothermus</taxon>
    </lineage>
</organism>
<reference evidence="3 4" key="1">
    <citation type="journal article" date="2010" name="Stand. Genomic Sci.">
        <title>Complete genome sequence of Methanothermus fervidus type strain (V24S).</title>
        <authorList>
            <person name="Anderson I."/>
            <person name="Djao O.D."/>
            <person name="Misra M."/>
            <person name="Chertkov O."/>
            <person name="Nolan M."/>
            <person name="Lucas S."/>
            <person name="Lapidus A."/>
            <person name="Del Rio T.G."/>
            <person name="Tice H."/>
            <person name="Cheng J.F."/>
            <person name="Tapia R."/>
            <person name="Han C."/>
            <person name="Goodwin L."/>
            <person name="Pitluck S."/>
            <person name="Liolios K."/>
            <person name="Ivanova N."/>
            <person name="Mavromatis K."/>
            <person name="Mikhailova N."/>
            <person name="Pati A."/>
            <person name="Brambilla E."/>
            <person name="Chen A."/>
            <person name="Palaniappan K."/>
            <person name="Land M."/>
            <person name="Hauser L."/>
            <person name="Chang Y.J."/>
            <person name="Jeffries C.D."/>
            <person name="Sikorski J."/>
            <person name="Spring S."/>
            <person name="Rohde M."/>
            <person name="Eichinger K."/>
            <person name="Huber H."/>
            <person name="Wirth R."/>
            <person name="Goker M."/>
            <person name="Detter J.C."/>
            <person name="Woyke T."/>
            <person name="Bristow J."/>
            <person name="Eisen J.A."/>
            <person name="Markowitz V."/>
            <person name="Hugenholtz P."/>
            <person name="Klenk H.P."/>
            <person name="Kyrpides N.C."/>
        </authorList>
    </citation>
    <scope>NUCLEOTIDE SEQUENCE [LARGE SCALE GENOMIC DNA]</scope>
    <source>
        <strain evidence="4">ATCC 43054 / DSM 2088 / JCM 10308 / V24 S</strain>
    </source>
</reference>
<keyword evidence="1" id="KW-0175">Coiled coil</keyword>
<proteinExistence type="predicted"/>
<accession>E3GYG7</accession>
<feature type="transmembrane region" description="Helical" evidence="2">
    <location>
        <begin position="6"/>
        <end position="24"/>
    </location>
</feature>
<dbReference type="OrthoDB" id="76759at2157"/>
<name>E3GYG7_METFV</name>
<dbReference type="AlphaFoldDB" id="E3GYG7"/>
<dbReference type="STRING" id="523846.Mfer_0549"/>
<sequence>MSPAELLAVLILAGAILLLIYYYINEPRQIDVVKSRVLGRREGEMTKKAYKIGDKIMSKVKEVPISTDTISKKIDAFLEEKSDELIKDWSLATKDDISKLEKRLNAVFRNIDELEHRFNEYREHTNRKFKSIEERIKRLEESVFKK</sequence>
<evidence type="ECO:0000313" key="4">
    <source>
        <dbReference type="Proteomes" id="UP000002315"/>
    </source>
</evidence>
<protein>
    <submittedName>
        <fullName evidence="3">Uncharacterized protein</fullName>
    </submittedName>
</protein>
<feature type="coiled-coil region" evidence="1">
    <location>
        <begin position="97"/>
        <end position="142"/>
    </location>
</feature>
<dbReference type="KEGG" id="mfv:Mfer_0549"/>
<dbReference type="EMBL" id="CP002278">
    <property type="protein sequence ID" value="ADP77349.1"/>
    <property type="molecule type" value="Genomic_DNA"/>
</dbReference>
<keyword evidence="2" id="KW-1133">Transmembrane helix</keyword>
<dbReference type="Proteomes" id="UP000002315">
    <property type="component" value="Chromosome"/>
</dbReference>
<evidence type="ECO:0000256" key="1">
    <source>
        <dbReference type="SAM" id="Coils"/>
    </source>
</evidence>
<keyword evidence="2" id="KW-0472">Membrane</keyword>